<gene>
    <name evidence="1" type="ORF">SAMN05216587_101617</name>
</gene>
<dbReference type="Proteomes" id="UP000183843">
    <property type="component" value="Unassembled WGS sequence"/>
</dbReference>
<evidence type="ECO:0000313" key="2">
    <source>
        <dbReference type="Proteomes" id="UP000183843"/>
    </source>
</evidence>
<organism evidence="1 2">
    <name type="scientific">Selenomonas ruminantium</name>
    <dbReference type="NCBI Taxonomy" id="971"/>
    <lineage>
        <taxon>Bacteria</taxon>
        <taxon>Bacillati</taxon>
        <taxon>Bacillota</taxon>
        <taxon>Negativicutes</taxon>
        <taxon>Selenomonadales</taxon>
        <taxon>Selenomonadaceae</taxon>
        <taxon>Selenomonas</taxon>
    </lineage>
</organism>
<evidence type="ECO:0000313" key="1">
    <source>
        <dbReference type="EMBL" id="SFA75758.1"/>
    </source>
</evidence>
<dbReference type="RefSeq" id="WP_074812695.1">
    <property type="nucleotide sequence ID" value="NZ_FOJX01000001.1"/>
</dbReference>
<sequence>MSDWVTIRDSVLEALKLEEVGKGLKDKFVGWVSTEGVEFAQALVDEIKAECKADAPNESGWCRIRDTFIVPVALDIGMVLLTLIIEKAAAEEAK</sequence>
<name>A0A1I0VHS9_SELRU</name>
<dbReference type="AlphaFoldDB" id="A0A1I0VHS9"/>
<proteinExistence type="predicted"/>
<accession>A0A1I0VHS9</accession>
<reference evidence="1 2" key="1">
    <citation type="submission" date="2016-10" db="EMBL/GenBank/DDBJ databases">
        <authorList>
            <person name="de Groot N.N."/>
        </authorList>
    </citation>
    <scope>NUCLEOTIDE SEQUENCE [LARGE SCALE GENOMIC DNA]</scope>
    <source>
        <strain evidence="1 2">L14</strain>
    </source>
</reference>
<dbReference type="EMBL" id="FOJX01000001">
    <property type="protein sequence ID" value="SFA75758.1"/>
    <property type="molecule type" value="Genomic_DNA"/>
</dbReference>
<protein>
    <submittedName>
        <fullName evidence="1">Uncharacterized protein</fullName>
    </submittedName>
</protein>